<evidence type="ECO:0000313" key="5">
    <source>
        <dbReference type="EMBL" id="TQM61340.1"/>
    </source>
</evidence>
<keyword evidence="3" id="KW-0808">Transferase</keyword>
<comment type="caution">
    <text evidence="5">The sequence shown here is derived from an EMBL/GenBank/DDBJ whole genome shotgun (WGS) entry which is preliminary data.</text>
</comment>
<dbReference type="EC" id="2.7.1.24" evidence="3 4"/>
<dbReference type="AlphaFoldDB" id="A0A543HSP3"/>
<dbReference type="PANTHER" id="PTHR10695">
    <property type="entry name" value="DEPHOSPHO-COA KINASE-RELATED"/>
    <property type="match status" value="1"/>
</dbReference>
<accession>A0A543HSP3</accession>
<keyword evidence="6" id="KW-1185">Reference proteome</keyword>
<evidence type="ECO:0000256" key="1">
    <source>
        <dbReference type="ARBA" id="ARBA00022741"/>
    </source>
</evidence>
<sequence length="210" mass="22257">MCGNIMRVYLVGLTGGIAAGKSTVARRLEALGAVRIDADQLARDAVAAGSPGLASVVAAFGSDVLREDGSLDRAALGSRVFADSQALSTLNSIVHPEVQRLARDRFARLAKNDPDVIIVYDIPLLVEAGLSYPWDLVVTVEAPADMRQNRLVELRGFSTTDAANRVASQASAEERRAVAHVVIDSSGTTKQTLAQTDSLWERILATVSGT</sequence>
<dbReference type="PANTHER" id="PTHR10695:SF46">
    <property type="entry name" value="BIFUNCTIONAL COENZYME A SYNTHASE-RELATED"/>
    <property type="match status" value="1"/>
</dbReference>
<dbReference type="HAMAP" id="MF_00376">
    <property type="entry name" value="Dephospho_CoA_kinase"/>
    <property type="match status" value="1"/>
</dbReference>
<dbReference type="GO" id="GO:0005524">
    <property type="term" value="F:ATP binding"/>
    <property type="evidence" value="ECO:0007669"/>
    <property type="project" value="UniProtKB-UniRule"/>
</dbReference>
<dbReference type="NCBIfam" id="TIGR00152">
    <property type="entry name" value="dephospho-CoA kinase"/>
    <property type="match status" value="1"/>
</dbReference>
<dbReference type="EMBL" id="VFPN01000003">
    <property type="protein sequence ID" value="TQM61340.1"/>
    <property type="molecule type" value="Genomic_DNA"/>
</dbReference>
<keyword evidence="3 5" id="KW-0418">Kinase</keyword>
<keyword evidence="2 3" id="KW-0067">ATP-binding</keyword>
<reference evidence="5 6" key="1">
    <citation type="submission" date="2019-06" db="EMBL/GenBank/DDBJ databases">
        <title>Sequencing the genomes of 1000 actinobacteria strains.</title>
        <authorList>
            <person name="Klenk H.-P."/>
        </authorList>
    </citation>
    <scope>NUCLEOTIDE SEQUENCE [LARGE SCALE GENOMIC DNA]</scope>
    <source>
        <strain evidence="5 6">DSM 18031</strain>
    </source>
</reference>
<dbReference type="PROSITE" id="PS51219">
    <property type="entry name" value="DPCK"/>
    <property type="match status" value="1"/>
</dbReference>
<keyword evidence="3" id="KW-0173">Coenzyme A biosynthesis</keyword>
<comment type="subcellular location">
    <subcellularLocation>
        <location evidence="3">Cytoplasm</location>
    </subcellularLocation>
</comment>
<dbReference type="GO" id="GO:0015937">
    <property type="term" value="P:coenzyme A biosynthetic process"/>
    <property type="evidence" value="ECO:0007669"/>
    <property type="project" value="UniProtKB-UniRule"/>
</dbReference>
<comment type="similarity">
    <text evidence="3">Belongs to the CoaE family.</text>
</comment>
<evidence type="ECO:0000313" key="6">
    <source>
        <dbReference type="Proteomes" id="UP000318331"/>
    </source>
</evidence>
<comment type="catalytic activity">
    <reaction evidence="3">
        <text>3'-dephospho-CoA + ATP = ADP + CoA + H(+)</text>
        <dbReference type="Rhea" id="RHEA:18245"/>
        <dbReference type="ChEBI" id="CHEBI:15378"/>
        <dbReference type="ChEBI" id="CHEBI:30616"/>
        <dbReference type="ChEBI" id="CHEBI:57287"/>
        <dbReference type="ChEBI" id="CHEBI:57328"/>
        <dbReference type="ChEBI" id="CHEBI:456216"/>
        <dbReference type="EC" id="2.7.1.24"/>
    </reaction>
</comment>
<dbReference type="Gene3D" id="3.40.50.300">
    <property type="entry name" value="P-loop containing nucleotide triphosphate hydrolases"/>
    <property type="match status" value="1"/>
</dbReference>
<comment type="function">
    <text evidence="3">Catalyzes the phosphorylation of the 3'-hydroxyl group of dephosphocoenzyme A to form coenzyme A.</text>
</comment>
<name>A0A543HSP3_9MICO</name>
<keyword evidence="3" id="KW-0963">Cytoplasm</keyword>
<dbReference type="InterPro" id="IPR001977">
    <property type="entry name" value="Depp_CoAkinase"/>
</dbReference>
<dbReference type="NCBIfam" id="NF002879">
    <property type="entry name" value="PRK03333.1"/>
    <property type="match status" value="1"/>
</dbReference>
<gene>
    <name evidence="3" type="primary">coaE</name>
    <name evidence="5" type="ORF">FB466_2291</name>
</gene>
<dbReference type="InterPro" id="IPR027417">
    <property type="entry name" value="P-loop_NTPase"/>
</dbReference>
<evidence type="ECO:0000256" key="3">
    <source>
        <dbReference type="HAMAP-Rule" id="MF_00376"/>
    </source>
</evidence>
<protein>
    <recommendedName>
        <fullName evidence="3 4">Dephospho-CoA kinase</fullName>
        <ecNumber evidence="3 4">2.7.1.24</ecNumber>
    </recommendedName>
    <alternativeName>
        <fullName evidence="3">Dephosphocoenzyme A kinase</fullName>
    </alternativeName>
</protein>
<dbReference type="Proteomes" id="UP000318331">
    <property type="component" value="Unassembled WGS sequence"/>
</dbReference>
<dbReference type="UniPathway" id="UPA00241">
    <property type="reaction ID" value="UER00356"/>
</dbReference>
<dbReference type="CDD" id="cd02022">
    <property type="entry name" value="DPCK"/>
    <property type="match status" value="1"/>
</dbReference>
<dbReference type="Pfam" id="PF01121">
    <property type="entry name" value="CoaE"/>
    <property type="match status" value="1"/>
</dbReference>
<evidence type="ECO:0000256" key="2">
    <source>
        <dbReference type="ARBA" id="ARBA00022840"/>
    </source>
</evidence>
<evidence type="ECO:0000256" key="4">
    <source>
        <dbReference type="NCBIfam" id="TIGR00152"/>
    </source>
</evidence>
<keyword evidence="1 3" id="KW-0547">Nucleotide-binding</keyword>
<feature type="binding site" evidence="3">
    <location>
        <begin position="18"/>
        <end position="23"/>
    </location>
    <ligand>
        <name>ATP</name>
        <dbReference type="ChEBI" id="CHEBI:30616"/>
    </ligand>
</feature>
<dbReference type="GO" id="GO:0004140">
    <property type="term" value="F:dephospho-CoA kinase activity"/>
    <property type="evidence" value="ECO:0007669"/>
    <property type="project" value="UniProtKB-UniRule"/>
</dbReference>
<organism evidence="5 6">
    <name type="scientific">Klugiella xanthotipulae</name>
    <dbReference type="NCBI Taxonomy" id="244735"/>
    <lineage>
        <taxon>Bacteria</taxon>
        <taxon>Bacillati</taxon>
        <taxon>Actinomycetota</taxon>
        <taxon>Actinomycetes</taxon>
        <taxon>Micrococcales</taxon>
        <taxon>Microbacteriaceae</taxon>
        <taxon>Klugiella</taxon>
    </lineage>
</organism>
<proteinExistence type="inferred from homology"/>
<dbReference type="GO" id="GO:0005737">
    <property type="term" value="C:cytoplasm"/>
    <property type="evidence" value="ECO:0007669"/>
    <property type="project" value="UniProtKB-SubCell"/>
</dbReference>
<dbReference type="SUPFAM" id="SSF52540">
    <property type="entry name" value="P-loop containing nucleoside triphosphate hydrolases"/>
    <property type="match status" value="1"/>
</dbReference>
<comment type="pathway">
    <text evidence="3">Cofactor biosynthesis; coenzyme A biosynthesis; CoA from (R)-pantothenate: step 5/5.</text>
</comment>